<keyword evidence="1" id="KW-0812">Transmembrane</keyword>
<accession>A0ABW4VJB6</accession>
<protein>
    <recommendedName>
        <fullName evidence="4">Anti-sigma factor</fullName>
    </recommendedName>
</protein>
<evidence type="ECO:0000313" key="3">
    <source>
        <dbReference type="Proteomes" id="UP001597361"/>
    </source>
</evidence>
<dbReference type="RefSeq" id="WP_376884097.1">
    <property type="nucleotide sequence ID" value="NZ_JBHUHR010000015.1"/>
</dbReference>
<comment type="caution">
    <text evidence="2">The sequence shown here is derived from an EMBL/GenBank/DDBJ whole genome shotgun (WGS) entry which is preliminary data.</text>
</comment>
<evidence type="ECO:0008006" key="4">
    <source>
        <dbReference type="Google" id="ProtNLM"/>
    </source>
</evidence>
<evidence type="ECO:0000256" key="1">
    <source>
        <dbReference type="SAM" id="Phobius"/>
    </source>
</evidence>
<dbReference type="EMBL" id="JBHUHR010000015">
    <property type="protein sequence ID" value="MFD2034176.1"/>
    <property type="molecule type" value="Genomic_DNA"/>
</dbReference>
<keyword evidence="1" id="KW-0472">Membrane</keyword>
<keyword evidence="1" id="KW-1133">Transmembrane helix</keyword>
<name>A0ABW4VJB6_9BACT</name>
<feature type="transmembrane region" description="Helical" evidence="1">
    <location>
        <begin position="68"/>
        <end position="89"/>
    </location>
</feature>
<dbReference type="Proteomes" id="UP001597361">
    <property type="component" value="Unassembled WGS sequence"/>
</dbReference>
<keyword evidence="3" id="KW-1185">Reference proteome</keyword>
<organism evidence="2 3">
    <name type="scientific">Belliella marina</name>
    <dbReference type="NCBI Taxonomy" id="1644146"/>
    <lineage>
        <taxon>Bacteria</taxon>
        <taxon>Pseudomonadati</taxon>
        <taxon>Bacteroidota</taxon>
        <taxon>Cytophagia</taxon>
        <taxon>Cytophagales</taxon>
        <taxon>Cyclobacteriaceae</taxon>
        <taxon>Belliella</taxon>
    </lineage>
</organism>
<gene>
    <name evidence="2" type="ORF">ACFSKL_05200</name>
</gene>
<evidence type="ECO:0000313" key="2">
    <source>
        <dbReference type="EMBL" id="MFD2034176.1"/>
    </source>
</evidence>
<reference evidence="3" key="1">
    <citation type="journal article" date="2019" name="Int. J. Syst. Evol. Microbiol.">
        <title>The Global Catalogue of Microorganisms (GCM) 10K type strain sequencing project: providing services to taxonomists for standard genome sequencing and annotation.</title>
        <authorList>
            <consortium name="The Broad Institute Genomics Platform"/>
            <consortium name="The Broad Institute Genome Sequencing Center for Infectious Disease"/>
            <person name="Wu L."/>
            <person name="Ma J."/>
        </authorList>
    </citation>
    <scope>NUCLEOTIDE SEQUENCE [LARGE SCALE GENOMIC DNA]</scope>
    <source>
        <strain evidence="3">CGMCC 1.15180</strain>
    </source>
</reference>
<proteinExistence type="predicted"/>
<sequence length="243" mass="28287">MKDPKHNSWKNRLTEHLPDDKVWDRLLDNKSLDQQVSNLKNLLPIHLPKENTWAEVQKSLKRKKRIVAFYRFSTAAVFLLGIWGMVWIVNSQNNFKEEFLTTDISNTIIIKPTLTQAQPQEVRKIESVNATKKEVSSSEELIQTMRKEEAVEAIEIDIPLPEIFVAEIHENEIETELDEKMEIKGGKKTIAVNWEESGRRIRVDGFNIELTEEEMAAMKDLNNRKKGKLRLHVNALTARLYEK</sequence>